<accession>A0ABN3KUF8</accession>
<sequence>MSAPSPSPGPSTSPPAIPPAIPSAIPSAGLLPVLRTELRRGRFLWWWAALVAVQLAGLYVYRWVWQESWADLAQYVRNLAFLTGPLLAALAARHGGRDRRLGTAQLAASVPRSRLQRTVAGLLPVLVCGTAAYLTVWLVTVAAAWPSASAYGRPLFGPAAGDLGAVALFASAGYVLGRLAGGPLLAPLAAVCGYAVLLVWNVPHSSGWAQLVPVTFERHEGRLPAWWTGPAQLAWFGGLAVTLVLVAAARRRWAAVVPLVVAVAGAVPLQVAAADGVWRPDPDADRLVCGGDSPELCMRAGHEGRRDEVAGYVRRAAELLENVPGAPVRFEEASVSWSGSAAGPKTAVFQLVDGPGESWESSERNVEGMRRDAVLRPLLGWGCSEDVPTWSEGVLRWAHGRLPGGGGDAASMGYVSEADPAAAAKVAAALERMDGAERREWLGDYLAARDACDPSAVDVP</sequence>
<dbReference type="RefSeq" id="WP_344381413.1">
    <property type="nucleotide sequence ID" value="NZ_BAAATA010000002.1"/>
</dbReference>
<keyword evidence="1" id="KW-0812">Transmembrane</keyword>
<feature type="transmembrane region" description="Helical" evidence="1">
    <location>
        <begin position="155"/>
        <end position="177"/>
    </location>
</feature>
<feature type="transmembrane region" description="Helical" evidence="1">
    <location>
        <begin position="184"/>
        <end position="203"/>
    </location>
</feature>
<evidence type="ECO:0000256" key="1">
    <source>
        <dbReference type="SAM" id="Phobius"/>
    </source>
</evidence>
<protein>
    <recommendedName>
        <fullName evidence="4">ABC transporter permease</fullName>
    </recommendedName>
</protein>
<name>A0ABN3KUF8_9ACTN</name>
<dbReference type="Proteomes" id="UP001501358">
    <property type="component" value="Unassembled WGS sequence"/>
</dbReference>
<proteinExistence type="predicted"/>
<feature type="transmembrane region" description="Helical" evidence="1">
    <location>
        <begin position="75"/>
        <end position="92"/>
    </location>
</feature>
<reference evidence="2 3" key="1">
    <citation type="journal article" date="2019" name="Int. J. Syst. Evol. Microbiol.">
        <title>The Global Catalogue of Microorganisms (GCM) 10K type strain sequencing project: providing services to taxonomists for standard genome sequencing and annotation.</title>
        <authorList>
            <consortium name="The Broad Institute Genomics Platform"/>
            <consortium name="The Broad Institute Genome Sequencing Center for Infectious Disease"/>
            <person name="Wu L."/>
            <person name="Ma J."/>
        </authorList>
    </citation>
    <scope>NUCLEOTIDE SEQUENCE [LARGE SCALE GENOMIC DNA]</scope>
    <source>
        <strain evidence="2 3">JCM 6307</strain>
    </source>
</reference>
<evidence type="ECO:0008006" key="4">
    <source>
        <dbReference type="Google" id="ProtNLM"/>
    </source>
</evidence>
<keyword evidence="1" id="KW-0472">Membrane</keyword>
<evidence type="ECO:0000313" key="3">
    <source>
        <dbReference type="Proteomes" id="UP001501358"/>
    </source>
</evidence>
<feature type="transmembrane region" description="Helical" evidence="1">
    <location>
        <begin position="119"/>
        <end position="143"/>
    </location>
</feature>
<keyword evidence="3" id="KW-1185">Reference proteome</keyword>
<dbReference type="EMBL" id="BAAATA010000002">
    <property type="protein sequence ID" value="GAA2472167.1"/>
    <property type="molecule type" value="Genomic_DNA"/>
</dbReference>
<evidence type="ECO:0000313" key="2">
    <source>
        <dbReference type="EMBL" id="GAA2472167.1"/>
    </source>
</evidence>
<gene>
    <name evidence="2" type="ORF">GCM10010406_04810</name>
</gene>
<comment type="caution">
    <text evidence="2">The sequence shown here is derived from an EMBL/GenBank/DDBJ whole genome shotgun (WGS) entry which is preliminary data.</text>
</comment>
<organism evidence="2 3">
    <name type="scientific">Streptomyces thermolineatus</name>
    <dbReference type="NCBI Taxonomy" id="44033"/>
    <lineage>
        <taxon>Bacteria</taxon>
        <taxon>Bacillati</taxon>
        <taxon>Actinomycetota</taxon>
        <taxon>Actinomycetes</taxon>
        <taxon>Kitasatosporales</taxon>
        <taxon>Streptomycetaceae</taxon>
        <taxon>Streptomyces</taxon>
    </lineage>
</organism>
<feature type="transmembrane region" description="Helical" evidence="1">
    <location>
        <begin position="223"/>
        <end position="246"/>
    </location>
</feature>
<feature type="transmembrane region" description="Helical" evidence="1">
    <location>
        <begin position="43"/>
        <end position="63"/>
    </location>
</feature>
<feature type="transmembrane region" description="Helical" evidence="1">
    <location>
        <begin position="253"/>
        <end position="273"/>
    </location>
</feature>
<keyword evidence="1" id="KW-1133">Transmembrane helix</keyword>